<evidence type="ECO:0000256" key="3">
    <source>
        <dbReference type="ARBA" id="ARBA00022793"/>
    </source>
</evidence>
<dbReference type="Pfam" id="PF00215">
    <property type="entry name" value="OMPdecase"/>
    <property type="match status" value="1"/>
</dbReference>
<dbReference type="HAMAP" id="MF_01215">
    <property type="entry name" value="OMPdecase_type2"/>
    <property type="match status" value="1"/>
</dbReference>
<comment type="pathway">
    <text evidence="1 7">Pyrimidine metabolism; UMP biosynthesis via de novo pathway; UMP from orotate: step 2/2.</text>
</comment>
<dbReference type="InterPro" id="IPR018089">
    <property type="entry name" value="OMPdecase_AS"/>
</dbReference>
<comment type="similarity">
    <text evidence="2 7">Belongs to the OMP decarboxylase family. Type 2 subfamily.</text>
</comment>
<dbReference type="GO" id="GO:0006207">
    <property type="term" value="P:'de novo' pyrimidine nucleobase biosynthetic process"/>
    <property type="evidence" value="ECO:0007669"/>
    <property type="project" value="InterPro"/>
</dbReference>
<proteinExistence type="inferred from homology"/>
<keyword evidence="4 7" id="KW-0665">Pyrimidine biosynthesis</keyword>
<keyword evidence="3 7" id="KW-0210">Decarboxylase</keyword>
<organism evidence="9 10">
    <name type="scientific">Nisaea acidiphila</name>
    <dbReference type="NCBI Taxonomy" id="1862145"/>
    <lineage>
        <taxon>Bacteria</taxon>
        <taxon>Pseudomonadati</taxon>
        <taxon>Pseudomonadota</taxon>
        <taxon>Alphaproteobacteria</taxon>
        <taxon>Rhodospirillales</taxon>
        <taxon>Thalassobaculaceae</taxon>
        <taxon>Nisaea</taxon>
    </lineage>
</organism>
<keyword evidence="10" id="KW-1185">Reference proteome</keyword>
<dbReference type="Proteomes" id="UP001060336">
    <property type="component" value="Chromosome"/>
</dbReference>
<protein>
    <recommendedName>
        <fullName evidence="7">Orotidine 5'-phosphate decarboxylase</fullName>
        <ecNumber evidence="7">4.1.1.23</ecNumber>
    </recommendedName>
    <alternativeName>
        <fullName evidence="7">OMP decarboxylase</fullName>
        <shortName evidence="7">OMPDCase</shortName>
        <shortName evidence="7">OMPdecase</shortName>
    </alternativeName>
</protein>
<feature type="active site" description="Proton donor" evidence="7">
    <location>
        <position position="105"/>
    </location>
</feature>
<gene>
    <name evidence="7 9" type="primary">pyrF</name>
    <name evidence="9" type="ORF">NUH88_13570</name>
</gene>
<evidence type="ECO:0000256" key="4">
    <source>
        <dbReference type="ARBA" id="ARBA00022975"/>
    </source>
</evidence>
<keyword evidence="5 7" id="KW-0456">Lyase</keyword>
<dbReference type="InterPro" id="IPR011060">
    <property type="entry name" value="RibuloseP-bd_barrel"/>
</dbReference>
<sequence length="302" mass="31524">MQHFGDALIGRVRALGNPVCIGLDPYLDRIPPLFRDGDMSPGNPLTAPAVEAFLKAVLDRADGRVAVVKPQIAFFERMGWRGLRALDEVSAHARKRGMLVLLDAKRGDIGSTADAYAGAYLTADAPMPADAMTLNPYLGRDTLQPYLNAAKDTGRGLFILVKTSNPGSGDYQDLKVGNRSLAETVADSLKAMSGELEGPETGWSSLGIVVGATYPGEAERIREILPKTIFLVPGYGAQGATAADAVKGFVKGPSGLEGGIVSSSRGVLYPAGSDTDSAAAWEQAMDAAIDMAVSELGGAISA</sequence>
<dbReference type="GO" id="GO:0044205">
    <property type="term" value="P:'de novo' UMP biosynthetic process"/>
    <property type="evidence" value="ECO:0007669"/>
    <property type="project" value="UniProtKB-UniRule"/>
</dbReference>
<comment type="catalytic activity">
    <reaction evidence="6 7">
        <text>orotidine 5'-phosphate + H(+) = UMP + CO2</text>
        <dbReference type="Rhea" id="RHEA:11596"/>
        <dbReference type="ChEBI" id="CHEBI:15378"/>
        <dbReference type="ChEBI" id="CHEBI:16526"/>
        <dbReference type="ChEBI" id="CHEBI:57538"/>
        <dbReference type="ChEBI" id="CHEBI:57865"/>
        <dbReference type="EC" id="4.1.1.23"/>
    </reaction>
</comment>
<dbReference type="GO" id="GO:0004590">
    <property type="term" value="F:orotidine-5'-phosphate decarboxylase activity"/>
    <property type="evidence" value="ECO:0007669"/>
    <property type="project" value="UniProtKB-UniRule"/>
</dbReference>
<dbReference type="InterPro" id="IPR013785">
    <property type="entry name" value="Aldolase_TIM"/>
</dbReference>
<dbReference type="NCBIfam" id="TIGR02127">
    <property type="entry name" value="pyrF_sub2"/>
    <property type="match status" value="1"/>
</dbReference>
<dbReference type="KEGG" id="naci:NUH88_13570"/>
<dbReference type="EC" id="4.1.1.23" evidence="7"/>
<dbReference type="Gene3D" id="3.20.20.70">
    <property type="entry name" value="Aldolase class I"/>
    <property type="match status" value="1"/>
</dbReference>
<dbReference type="CDD" id="cd04725">
    <property type="entry name" value="OMP_decarboxylase_like"/>
    <property type="match status" value="1"/>
</dbReference>
<dbReference type="SUPFAM" id="SSF51366">
    <property type="entry name" value="Ribulose-phoshate binding barrel"/>
    <property type="match status" value="1"/>
</dbReference>
<dbReference type="PANTHER" id="PTHR43375">
    <property type="entry name" value="OROTIDINE 5'-PHOSPHATE DECARBOXYLASE"/>
    <property type="match status" value="1"/>
</dbReference>
<dbReference type="InterPro" id="IPR011995">
    <property type="entry name" value="OMPdecase_type-2"/>
</dbReference>
<dbReference type="RefSeq" id="WP_257766948.1">
    <property type="nucleotide sequence ID" value="NZ_CP102480.1"/>
</dbReference>
<dbReference type="AlphaFoldDB" id="A0A9J7APB8"/>
<name>A0A9J7APB8_9PROT</name>
<feature type="domain" description="Orotidine 5'-phosphate decarboxylase" evidence="8">
    <location>
        <begin position="18"/>
        <end position="284"/>
    </location>
</feature>
<evidence type="ECO:0000313" key="10">
    <source>
        <dbReference type="Proteomes" id="UP001060336"/>
    </source>
</evidence>
<dbReference type="SMART" id="SM00934">
    <property type="entry name" value="OMPdecase"/>
    <property type="match status" value="1"/>
</dbReference>
<evidence type="ECO:0000256" key="5">
    <source>
        <dbReference type="ARBA" id="ARBA00023239"/>
    </source>
</evidence>
<evidence type="ECO:0000313" key="9">
    <source>
        <dbReference type="EMBL" id="UUX48441.1"/>
    </source>
</evidence>
<evidence type="ECO:0000256" key="1">
    <source>
        <dbReference type="ARBA" id="ARBA00004861"/>
    </source>
</evidence>
<dbReference type="PROSITE" id="PS00156">
    <property type="entry name" value="OMPDECASE"/>
    <property type="match status" value="1"/>
</dbReference>
<evidence type="ECO:0000259" key="8">
    <source>
        <dbReference type="SMART" id="SM00934"/>
    </source>
</evidence>
<evidence type="ECO:0000256" key="6">
    <source>
        <dbReference type="ARBA" id="ARBA00049157"/>
    </source>
</evidence>
<dbReference type="EMBL" id="CP102480">
    <property type="protein sequence ID" value="UUX48441.1"/>
    <property type="molecule type" value="Genomic_DNA"/>
</dbReference>
<dbReference type="PANTHER" id="PTHR43375:SF1">
    <property type="entry name" value="OROTIDINE 5'-PHOSPHATE DECARBOXYLASE"/>
    <property type="match status" value="1"/>
</dbReference>
<accession>A0A9J7APB8</accession>
<evidence type="ECO:0000256" key="2">
    <source>
        <dbReference type="ARBA" id="ARBA00008847"/>
    </source>
</evidence>
<reference evidence="9" key="1">
    <citation type="submission" date="2022-08" db="EMBL/GenBank/DDBJ databases">
        <title>Nisaea acidiphila sp. nov., isolated from a marine algal debris and emended description of the genus Nisaea Urios et al. 2008.</title>
        <authorList>
            <person name="Kwon K."/>
        </authorList>
    </citation>
    <scope>NUCLEOTIDE SEQUENCE</scope>
    <source>
        <strain evidence="9">MEBiC11861</strain>
    </source>
</reference>
<evidence type="ECO:0000256" key="7">
    <source>
        <dbReference type="HAMAP-Rule" id="MF_01215"/>
    </source>
</evidence>
<dbReference type="InterPro" id="IPR001754">
    <property type="entry name" value="OMPdeCOase_dom"/>
</dbReference>